<evidence type="ECO:0000313" key="4">
    <source>
        <dbReference type="Proteomes" id="UP001549691"/>
    </source>
</evidence>
<dbReference type="InterPro" id="IPR013990">
    <property type="entry name" value="WHy-dom"/>
</dbReference>
<dbReference type="Gene3D" id="2.60.40.1820">
    <property type="match status" value="1"/>
</dbReference>
<feature type="domain" description="Water stress and hypersensitive response" evidence="2">
    <location>
        <begin position="28"/>
        <end position="146"/>
    </location>
</feature>
<keyword evidence="4" id="KW-1185">Reference proteome</keyword>
<dbReference type="PROSITE" id="PS51257">
    <property type="entry name" value="PROKAR_LIPOPROTEIN"/>
    <property type="match status" value="1"/>
</dbReference>
<dbReference type="EMBL" id="JBEWZI010000019">
    <property type="protein sequence ID" value="MET7015610.1"/>
    <property type="molecule type" value="Genomic_DNA"/>
</dbReference>
<dbReference type="SUPFAM" id="SSF117070">
    <property type="entry name" value="LEA14-like"/>
    <property type="match status" value="1"/>
</dbReference>
<gene>
    <name evidence="3" type="ORF">ABXR19_15580</name>
</gene>
<proteinExistence type="predicted"/>
<evidence type="ECO:0000256" key="1">
    <source>
        <dbReference type="SAM" id="SignalP"/>
    </source>
</evidence>
<evidence type="ECO:0000259" key="2">
    <source>
        <dbReference type="SMART" id="SM00769"/>
    </source>
</evidence>
<organism evidence="3 4">
    <name type="scientific">Uliginosibacterium flavum</name>
    <dbReference type="NCBI Taxonomy" id="1396831"/>
    <lineage>
        <taxon>Bacteria</taxon>
        <taxon>Pseudomonadati</taxon>
        <taxon>Pseudomonadota</taxon>
        <taxon>Betaproteobacteria</taxon>
        <taxon>Rhodocyclales</taxon>
        <taxon>Zoogloeaceae</taxon>
        <taxon>Uliginosibacterium</taxon>
    </lineage>
</organism>
<name>A0ABV2TNU6_9RHOO</name>
<dbReference type="Proteomes" id="UP001549691">
    <property type="component" value="Unassembled WGS sequence"/>
</dbReference>
<dbReference type="RefSeq" id="WP_354602066.1">
    <property type="nucleotide sequence ID" value="NZ_JBEWZI010000019.1"/>
</dbReference>
<comment type="caution">
    <text evidence="3">The sequence shown here is derived from an EMBL/GenBank/DDBJ whole genome shotgun (WGS) entry which is preliminary data.</text>
</comment>
<feature type="chain" id="PRO_5045099994" evidence="1">
    <location>
        <begin position="19"/>
        <end position="155"/>
    </location>
</feature>
<dbReference type="Pfam" id="PF03168">
    <property type="entry name" value="LEA_2"/>
    <property type="match status" value="1"/>
</dbReference>
<dbReference type="SMART" id="SM00769">
    <property type="entry name" value="WHy"/>
    <property type="match status" value="1"/>
</dbReference>
<dbReference type="InterPro" id="IPR004864">
    <property type="entry name" value="LEA_2"/>
</dbReference>
<accession>A0ABV2TNU6</accession>
<keyword evidence="1" id="KW-0732">Signal</keyword>
<evidence type="ECO:0000313" key="3">
    <source>
        <dbReference type="EMBL" id="MET7015610.1"/>
    </source>
</evidence>
<protein>
    <submittedName>
        <fullName evidence="3">LEA type 2 family protein</fullName>
    </submittedName>
</protein>
<reference evidence="3 4" key="1">
    <citation type="submission" date="2024-07" db="EMBL/GenBank/DDBJ databases">
        <title>Uliginosibacterium flavum JJ3220;KACC:17644.</title>
        <authorList>
            <person name="Kim M.K."/>
        </authorList>
    </citation>
    <scope>NUCLEOTIDE SEQUENCE [LARGE SCALE GENOMIC DNA]</scope>
    <source>
        <strain evidence="3 4">KACC:17644</strain>
    </source>
</reference>
<feature type="signal peptide" evidence="1">
    <location>
        <begin position="1"/>
        <end position="18"/>
    </location>
</feature>
<sequence length="155" mass="16699">MRKVTKRFLLLGVSISLAACVTWHKPEVSLADVRLTGGNILQQRIKLQLRVKNPNAMAITVESVTFDLQVGESTFASGQAPAAVSIPARGEALVELDARAHLLGLLNRLQELTAADGKLHYRIKGEAQISGYGRAPFDQPGALDLSKLQGLGARF</sequence>